<dbReference type="InterPro" id="IPR015943">
    <property type="entry name" value="WD40/YVTN_repeat-like_dom_sf"/>
</dbReference>
<dbReference type="AlphaFoldDB" id="A0AAD5YVM0"/>
<evidence type="ECO:0000313" key="5">
    <source>
        <dbReference type="Proteomes" id="UP001213000"/>
    </source>
</evidence>
<comment type="caution">
    <text evidence="4">The sequence shown here is derived from an EMBL/GenBank/DDBJ whole genome shotgun (WGS) entry which is preliminary data.</text>
</comment>
<dbReference type="Gene3D" id="2.130.10.10">
    <property type="entry name" value="YVTN repeat-like/Quinoprotein amine dehydrogenase"/>
    <property type="match status" value="1"/>
</dbReference>
<gene>
    <name evidence="4" type="ORF">NP233_g6602</name>
</gene>
<dbReference type="InterPro" id="IPR011047">
    <property type="entry name" value="Quinoprotein_ADH-like_sf"/>
</dbReference>
<feature type="domain" description="RSE1/DDB1/CPSF1 C-terminal" evidence="3">
    <location>
        <begin position="81"/>
        <end position="407"/>
    </location>
</feature>
<keyword evidence="5" id="KW-1185">Reference proteome</keyword>
<comment type="similarity">
    <text evidence="1">Belongs to the DDB1 family.</text>
</comment>
<dbReference type="EMBL" id="JANIEX010000439">
    <property type="protein sequence ID" value="KAJ3567068.1"/>
    <property type="molecule type" value="Genomic_DNA"/>
</dbReference>
<dbReference type="PANTHER" id="PTHR10644">
    <property type="entry name" value="DNA REPAIR/RNA PROCESSING CPSF FAMILY"/>
    <property type="match status" value="1"/>
</dbReference>
<dbReference type="GO" id="GO:0003676">
    <property type="term" value="F:nucleic acid binding"/>
    <property type="evidence" value="ECO:0007669"/>
    <property type="project" value="InterPro"/>
</dbReference>
<proteinExistence type="inferred from homology"/>
<protein>
    <recommendedName>
        <fullName evidence="2">DNA damage-binding protein 1</fullName>
    </recommendedName>
</protein>
<dbReference type="Pfam" id="PF03178">
    <property type="entry name" value="CPSF_A"/>
    <property type="match status" value="1"/>
</dbReference>
<evidence type="ECO:0000313" key="4">
    <source>
        <dbReference type="EMBL" id="KAJ3567068.1"/>
    </source>
</evidence>
<sequence>MYTEDGPILVEWIPEFQFDNVLPTRSIPRGRAYSSVLFDPSTSLIVAASSLQARFTSFDEDGNKLWEPDAPNVTEPNVDCSALELIAPDIWVTMDGFEFATNEYVNDMTIVTLETAATETGKKDFIAVGTSIDRGEDLAVKGATYIFEIAEVVPDPAVSQRRWYKLRLRCRDDAKGPVTAVCGLNDYLVSSMGQKIFVRAFDSDERLVGVAFMDVGVYVTSLRTLKNLLLIGDAVKSVSFVAFQEDPYKLVLLSKDIQRVCVTQADFLFTDDDLQIVTGDEEGIVRIYEYNPQDPDSRDGRHLLLRTEFNGQREYRTSVTVAHRTKEDPPIPSSRLVTGSTNGSLASLTILDEASHKRLALLQGQLIRNIQHTAALNPKAFRIVRNDYVSKPLTRGILDGDLLSQYEGLPINRQVEVTQQIGTDRVNVLRDWIEVRGSW</sequence>
<dbReference type="InterPro" id="IPR004871">
    <property type="entry name" value="RSE1/DDB1/CPSF1_C"/>
</dbReference>
<dbReference type="SUPFAM" id="SSF50998">
    <property type="entry name" value="Quinoprotein alcohol dehydrogenase-like"/>
    <property type="match status" value="1"/>
</dbReference>
<dbReference type="Proteomes" id="UP001213000">
    <property type="component" value="Unassembled WGS sequence"/>
</dbReference>
<name>A0AAD5YVM0_9AGAR</name>
<evidence type="ECO:0000256" key="2">
    <source>
        <dbReference type="ARBA" id="ARBA00014577"/>
    </source>
</evidence>
<dbReference type="GO" id="GO:0005634">
    <property type="term" value="C:nucleus"/>
    <property type="evidence" value="ECO:0007669"/>
    <property type="project" value="InterPro"/>
</dbReference>
<evidence type="ECO:0000256" key="1">
    <source>
        <dbReference type="ARBA" id="ARBA00007453"/>
    </source>
</evidence>
<organism evidence="4 5">
    <name type="scientific">Leucocoprinus birnbaumii</name>
    <dbReference type="NCBI Taxonomy" id="56174"/>
    <lineage>
        <taxon>Eukaryota</taxon>
        <taxon>Fungi</taxon>
        <taxon>Dikarya</taxon>
        <taxon>Basidiomycota</taxon>
        <taxon>Agaricomycotina</taxon>
        <taxon>Agaricomycetes</taxon>
        <taxon>Agaricomycetidae</taxon>
        <taxon>Agaricales</taxon>
        <taxon>Agaricineae</taxon>
        <taxon>Agaricaceae</taxon>
        <taxon>Leucocoprinus</taxon>
    </lineage>
</organism>
<evidence type="ECO:0000259" key="3">
    <source>
        <dbReference type="Pfam" id="PF03178"/>
    </source>
</evidence>
<dbReference type="InterPro" id="IPR050358">
    <property type="entry name" value="RSE1/DDB1/CFT1"/>
</dbReference>
<accession>A0AAD5YVM0</accession>
<reference evidence="4" key="1">
    <citation type="submission" date="2022-07" db="EMBL/GenBank/DDBJ databases">
        <title>Genome Sequence of Leucocoprinus birnbaumii.</title>
        <authorList>
            <person name="Buettner E."/>
        </authorList>
    </citation>
    <scope>NUCLEOTIDE SEQUENCE</scope>
    <source>
        <strain evidence="4">VT141</strain>
    </source>
</reference>